<evidence type="ECO:0000313" key="2">
    <source>
        <dbReference type="Proteomes" id="UP001058974"/>
    </source>
</evidence>
<name>A0A9D4WAJ9_PEA</name>
<organism evidence="1 2">
    <name type="scientific">Pisum sativum</name>
    <name type="common">Garden pea</name>
    <name type="synonym">Lathyrus oleraceus</name>
    <dbReference type="NCBI Taxonomy" id="3888"/>
    <lineage>
        <taxon>Eukaryota</taxon>
        <taxon>Viridiplantae</taxon>
        <taxon>Streptophyta</taxon>
        <taxon>Embryophyta</taxon>
        <taxon>Tracheophyta</taxon>
        <taxon>Spermatophyta</taxon>
        <taxon>Magnoliopsida</taxon>
        <taxon>eudicotyledons</taxon>
        <taxon>Gunneridae</taxon>
        <taxon>Pentapetalae</taxon>
        <taxon>rosids</taxon>
        <taxon>fabids</taxon>
        <taxon>Fabales</taxon>
        <taxon>Fabaceae</taxon>
        <taxon>Papilionoideae</taxon>
        <taxon>50 kb inversion clade</taxon>
        <taxon>NPAAA clade</taxon>
        <taxon>Hologalegina</taxon>
        <taxon>IRL clade</taxon>
        <taxon>Fabeae</taxon>
        <taxon>Lathyrus</taxon>
    </lineage>
</organism>
<dbReference type="Proteomes" id="UP001058974">
    <property type="component" value="Chromosome 6"/>
</dbReference>
<sequence length="119" mass="13376">MAGDIDSRKSTLGYMIKFPGELWLGSPDCKSELGFVKDKSTLFVYSQTAIHLGKNLTFHNRSKHFDVRYHWIHGVLDAKLLELAKFHTGDNGYDMMTKALPRGEFEACCDIVGFAISST</sequence>
<reference evidence="1 2" key="1">
    <citation type="journal article" date="2022" name="Nat. Genet.">
        <title>Improved pea reference genome and pan-genome highlight genomic features and evolutionary characteristics.</title>
        <authorList>
            <person name="Yang T."/>
            <person name="Liu R."/>
            <person name="Luo Y."/>
            <person name="Hu S."/>
            <person name="Wang D."/>
            <person name="Wang C."/>
            <person name="Pandey M.K."/>
            <person name="Ge S."/>
            <person name="Xu Q."/>
            <person name="Li N."/>
            <person name="Li G."/>
            <person name="Huang Y."/>
            <person name="Saxena R.K."/>
            <person name="Ji Y."/>
            <person name="Li M."/>
            <person name="Yan X."/>
            <person name="He Y."/>
            <person name="Liu Y."/>
            <person name="Wang X."/>
            <person name="Xiang C."/>
            <person name="Varshney R.K."/>
            <person name="Ding H."/>
            <person name="Gao S."/>
            <person name="Zong X."/>
        </authorList>
    </citation>
    <scope>NUCLEOTIDE SEQUENCE [LARGE SCALE GENOMIC DNA]</scope>
    <source>
        <strain evidence="1 2">cv. Zhongwan 6</strain>
    </source>
</reference>
<comment type="caution">
    <text evidence="1">The sequence shown here is derived from an EMBL/GenBank/DDBJ whole genome shotgun (WGS) entry which is preliminary data.</text>
</comment>
<proteinExistence type="predicted"/>
<keyword evidence="2" id="KW-1185">Reference proteome</keyword>
<accession>A0A9D4WAJ9</accession>
<gene>
    <name evidence="1" type="ORF">KIW84_063829</name>
</gene>
<dbReference type="EMBL" id="JAMSHJ010000006">
    <property type="protein sequence ID" value="KAI5398187.1"/>
    <property type="molecule type" value="Genomic_DNA"/>
</dbReference>
<dbReference type="CDD" id="cd09272">
    <property type="entry name" value="RNase_HI_RT_Ty1"/>
    <property type="match status" value="1"/>
</dbReference>
<dbReference type="Gramene" id="Psat06G0382900-T1">
    <property type="protein sequence ID" value="KAI5398187.1"/>
    <property type="gene ID" value="KIW84_063829"/>
</dbReference>
<evidence type="ECO:0000313" key="1">
    <source>
        <dbReference type="EMBL" id="KAI5398187.1"/>
    </source>
</evidence>
<dbReference type="AlphaFoldDB" id="A0A9D4WAJ9"/>
<protein>
    <submittedName>
        <fullName evidence="1">Uncharacterized protein</fullName>
    </submittedName>
</protein>